<feature type="compositionally biased region" description="Basic residues" evidence="1">
    <location>
        <begin position="224"/>
        <end position="234"/>
    </location>
</feature>
<dbReference type="AlphaFoldDB" id="A0A559MK85"/>
<reference evidence="3 4" key="1">
    <citation type="submission" date="2018-05" db="EMBL/GenBank/DDBJ databases">
        <title>Genome sequencing and assembly of the regulated plant pathogen Lachnellula willkommii and related sister species for the development of diagnostic species identification markers.</title>
        <authorList>
            <person name="Giroux E."/>
            <person name="Bilodeau G."/>
        </authorList>
    </citation>
    <scope>NUCLEOTIDE SEQUENCE [LARGE SCALE GENOMIC DNA]</scope>
    <source>
        <strain evidence="3 4">CBS 172.35</strain>
    </source>
</reference>
<feature type="region of interest" description="Disordered" evidence="1">
    <location>
        <begin position="215"/>
        <end position="243"/>
    </location>
</feature>
<evidence type="ECO:0000313" key="4">
    <source>
        <dbReference type="Proteomes" id="UP000315522"/>
    </source>
</evidence>
<feature type="transmembrane region" description="Helical" evidence="2">
    <location>
        <begin position="69"/>
        <end position="90"/>
    </location>
</feature>
<comment type="caution">
    <text evidence="3">The sequence shown here is derived from an EMBL/GenBank/DDBJ whole genome shotgun (WGS) entry which is preliminary data.</text>
</comment>
<keyword evidence="4" id="KW-1185">Reference proteome</keyword>
<evidence type="ECO:0000256" key="2">
    <source>
        <dbReference type="SAM" id="Phobius"/>
    </source>
</evidence>
<keyword evidence="2" id="KW-0812">Transmembrane</keyword>
<sequence>MASSRTPLLENDHPDSDDEETTLLAGFATTSPTRPFATNFNPTITTRSLALILAIPAFIIFAVHGPHYAAPIVFLSFAIARQFAVLGSYFGSKIVVVRFEVVHPSVSEWAEEIKKGVAGIIDGVILLGLLISLGVTAHWVDTEYLPATVTHAVILGFIVLVGSRMLTMNSGFLVLSVPDFGNPSLLALAIAVEKPQGGVVRLATNLVFGAPVEEENEAGEDLHHRRNRKSHPRRPAPPPEDNA</sequence>
<feature type="transmembrane region" description="Helical" evidence="2">
    <location>
        <begin position="117"/>
        <end position="138"/>
    </location>
</feature>
<evidence type="ECO:0000256" key="1">
    <source>
        <dbReference type="SAM" id="MobiDB-lite"/>
    </source>
</evidence>
<proteinExistence type="predicted"/>
<gene>
    <name evidence="3" type="ORF">LAWI1_G000722</name>
</gene>
<name>A0A559MK85_9HELO</name>
<dbReference type="EMBL" id="QGML01000144">
    <property type="protein sequence ID" value="TVY93360.1"/>
    <property type="molecule type" value="Genomic_DNA"/>
</dbReference>
<feature type="transmembrane region" description="Helical" evidence="2">
    <location>
        <begin position="44"/>
        <end position="63"/>
    </location>
</feature>
<evidence type="ECO:0000313" key="3">
    <source>
        <dbReference type="EMBL" id="TVY93360.1"/>
    </source>
</evidence>
<feature type="transmembrane region" description="Helical" evidence="2">
    <location>
        <begin position="144"/>
        <end position="162"/>
    </location>
</feature>
<organism evidence="3 4">
    <name type="scientific">Lachnellula willkommii</name>
    <dbReference type="NCBI Taxonomy" id="215461"/>
    <lineage>
        <taxon>Eukaryota</taxon>
        <taxon>Fungi</taxon>
        <taxon>Dikarya</taxon>
        <taxon>Ascomycota</taxon>
        <taxon>Pezizomycotina</taxon>
        <taxon>Leotiomycetes</taxon>
        <taxon>Helotiales</taxon>
        <taxon>Lachnaceae</taxon>
        <taxon>Lachnellula</taxon>
    </lineage>
</organism>
<dbReference type="Proteomes" id="UP000315522">
    <property type="component" value="Unassembled WGS sequence"/>
</dbReference>
<keyword evidence="2" id="KW-0472">Membrane</keyword>
<keyword evidence="2" id="KW-1133">Transmembrane helix</keyword>
<accession>A0A559MK85</accession>
<protein>
    <submittedName>
        <fullName evidence="3">Uncharacterized protein</fullName>
    </submittedName>
</protein>